<name>A0A248JWA2_9PROT</name>
<evidence type="ECO:0008006" key="3">
    <source>
        <dbReference type="Google" id="ProtNLM"/>
    </source>
</evidence>
<evidence type="ECO:0000313" key="2">
    <source>
        <dbReference type="Proteomes" id="UP000197153"/>
    </source>
</evidence>
<dbReference type="Pfam" id="PF13692">
    <property type="entry name" value="Glyco_trans_1_4"/>
    <property type="match status" value="1"/>
</dbReference>
<sequence length="471" mass="52089">MTPRPSPRPCCAWCGMRACAGNWGPGAGVSWNSTIPGPTSWGDWSGDWMRSMPSKSPAGAQAKPLADGPRSFVIFEPDAEGHPCEWLKHLMHFAAADKRDYSVTFVVARELYDELAADGAASRQDRVQVLALEPSEQALCRHPLLPVRGFARWWVMRRYLERTGSEAGHFLSLDHLTLPLALSLGARGRRLCGILFRPSVHYRALGSYEPSLKEWLRDARKALLYPLMLRNSAVHRVLTLDPYFPTYAQDHYGQGGKVRTVVDPVHPFVNETAEERTLADSMPTDRVTLLLFGFLSERKGVLSLLDALCQLPAEAAAKVGVMIAGKVDPALRDRVYAALKKVIQEQPELWIHLEDRRLTSGEINALIKEASVVLAPYQRFVGSSGVLLWAAQAGKPVLTQDLGLLGCLARTHRLGLALDTTDSEVLSKGIEYISESDTRSYFDQEAAANYIRHQSPQNFASEIFSSLMGAP</sequence>
<dbReference type="KEGG" id="nao:Y958_16285"/>
<dbReference type="Gene3D" id="3.40.50.2000">
    <property type="entry name" value="Glycogen Phosphorylase B"/>
    <property type="match status" value="1"/>
</dbReference>
<dbReference type="AlphaFoldDB" id="A0A248JWA2"/>
<keyword evidence="2" id="KW-1185">Reference proteome</keyword>
<dbReference type="EMBL" id="CP022111">
    <property type="protein sequence ID" value="ASG22494.1"/>
    <property type="molecule type" value="Genomic_DNA"/>
</dbReference>
<protein>
    <recommendedName>
        <fullName evidence="3">Glycosyl transferase family 1 domain-containing protein</fullName>
    </recommendedName>
</protein>
<reference evidence="1 2" key="1">
    <citation type="submission" date="2017-06" db="EMBL/GenBank/DDBJ databases">
        <title>Complete genome sequence of Nitrospirillum amazonense strain CBAmC, an endophytic nitrogen-fixing and plant growth-promoting bacterium, isolated from sugarcane.</title>
        <authorList>
            <person name="Schwab S."/>
            <person name="dos Santos Teixeira K.R."/>
            <person name="Simoes Araujo J.L."/>
            <person name="Soares Vidal M."/>
            <person name="Borges de Freitas H.R."/>
            <person name="Rivello Crivelaro A.L."/>
            <person name="Bueno de Camargo Nunes A."/>
            <person name="dos Santos C.M."/>
            <person name="Palmeira da Silva Rosa D."/>
            <person name="da Silva Padilha D."/>
            <person name="da Silva E."/>
            <person name="Araujo Terra L."/>
            <person name="Soares Mendes V."/>
            <person name="Farinelli L."/>
            <person name="Magalhaes Cruz L."/>
            <person name="Baldani J.I."/>
        </authorList>
    </citation>
    <scope>NUCLEOTIDE SEQUENCE [LARGE SCALE GENOMIC DNA]</scope>
    <source>
        <strain evidence="1 2">CBAmC</strain>
    </source>
</reference>
<dbReference type="Proteomes" id="UP000197153">
    <property type="component" value="Chromosome 2"/>
</dbReference>
<proteinExistence type="predicted"/>
<gene>
    <name evidence="1" type="ORF">Y958_16285</name>
</gene>
<evidence type="ECO:0000313" key="1">
    <source>
        <dbReference type="EMBL" id="ASG22494.1"/>
    </source>
</evidence>
<dbReference type="SUPFAM" id="SSF53756">
    <property type="entry name" value="UDP-Glycosyltransferase/glycogen phosphorylase"/>
    <property type="match status" value="1"/>
</dbReference>
<accession>A0A248JWA2</accession>
<organism evidence="1 2">
    <name type="scientific">Nitrospirillum viridazoti CBAmc</name>
    <dbReference type="NCBI Taxonomy" id="1441467"/>
    <lineage>
        <taxon>Bacteria</taxon>
        <taxon>Pseudomonadati</taxon>
        <taxon>Pseudomonadota</taxon>
        <taxon>Alphaproteobacteria</taxon>
        <taxon>Rhodospirillales</taxon>
        <taxon>Azospirillaceae</taxon>
        <taxon>Nitrospirillum</taxon>
        <taxon>Nitrospirillum viridazoti</taxon>
    </lineage>
</organism>